<proteinExistence type="inferred from homology"/>
<dbReference type="InterPro" id="IPR050090">
    <property type="entry name" value="Tyrosine_recombinase_XerCD"/>
</dbReference>
<keyword evidence="3 5" id="KW-0238">DNA-binding</keyword>
<dbReference type="GO" id="GO:0015074">
    <property type="term" value="P:DNA integration"/>
    <property type="evidence" value="ECO:0007669"/>
    <property type="project" value="UniProtKB-KW"/>
</dbReference>
<dbReference type="InterPro" id="IPR002104">
    <property type="entry name" value="Integrase_catalytic"/>
</dbReference>
<dbReference type="PANTHER" id="PTHR30349:SF64">
    <property type="entry name" value="PROPHAGE INTEGRASE INTD-RELATED"/>
    <property type="match status" value="1"/>
</dbReference>
<dbReference type="Pfam" id="PF17293">
    <property type="entry name" value="Arm-DNA-bind_5"/>
    <property type="match status" value="1"/>
</dbReference>
<name>A0A8J6PSE6_9FLAO</name>
<dbReference type="Proteomes" id="UP000621516">
    <property type="component" value="Unassembled WGS sequence"/>
</dbReference>
<dbReference type="PANTHER" id="PTHR30349">
    <property type="entry name" value="PHAGE INTEGRASE-RELATED"/>
    <property type="match status" value="1"/>
</dbReference>
<dbReference type="InterPro" id="IPR010998">
    <property type="entry name" value="Integrase_recombinase_N"/>
</dbReference>
<dbReference type="RefSeq" id="WP_188221984.1">
    <property type="nucleotide sequence ID" value="NZ_JACVXD010000001.1"/>
</dbReference>
<dbReference type="EMBL" id="JACVXD010000001">
    <property type="protein sequence ID" value="MBD0822668.1"/>
    <property type="molecule type" value="Genomic_DNA"/>
</dbReference>
<dbReference type="InterPro" id="IPR013762">
    <property type="entry name" value="Integrase-like_cat_sf"/>
</dbReference>
<evidence type="ECO:0000259" key="6">
    <source>
        <dbReference type="PROSITE" id="PS51898"/>
    </source>
</evidence>
<evidence type="ECO:0000259" key="7">
    <source>
        <dbReference type="PROSITE" id="PS51900"/>
    </source>
</evidence>
<evidence type="ECO:0000256" key="3">
    <source>
        <dbReference type="ARBA" id="ARBA00023125"/>
    </source>
</evidence>
<organism evidence="8 9">
    <name type="scientific">Aestuariibaculum marinum</name>
    <dbReference type="NCBI Taxonomy" id="2683592"/>
    <lineage>
        <taxon>Bacteria</taxon>
        <taxon>Pseudomonadati</taxon>
        <taxon>Bacteroidota</taxon>
        <taxon>Flavobacteriia</taxon>
        <taxon>Flavobacteriales</taxon>
        <taxon>Flavobacteriaceae</taxon>
    </lineage>
</organism>
<dbReference type="GO" id="GO:0006310">
    <property type="term" value="P:DNA recombination"/>
    <property type="evidence" value="ECO:0007669"/>
    <property type="project" value="UniProtKB-KW"/>
</dbReference>
<dbReference type="Pfam" id="PF13102">
    <property type="entry name" value="Phage_int_SAM_5"/>
    <property type="match status" value="1"/>
</dbReference>
<sequence length="469" mass="55216">MNFKYYLNTYKKQNGTFSIRLKLETSKNDVQYIDSKVSVLKTQWDPKKQLIKKHQFEEQLNAELTSLLNNVQSVYYKNREVSAKRLLQIYKNSKQYDSSSFLDFYDQIIQEMDLKKKHRSAKTNQVYLTKLKKFASFISFSDLSPTWAKDYENYLLKEGNSVNTVASNFKAIYATLNKAVKLGIIDKNPIKGYEIVTENTEKDSLTYEQIQKLIKFNIHKRFKGMVTAKDMFLFSFYTAGMRFTDMCKLEWKNVSENEIIYTMNKSKNRSGSRRTIPLIGGAKGILEKYKGKNDKYVFPPLYGYEESTVKEQEYRIYIRNNALNRSLKQIDKHMEFGKELNLHMAKHSFADYAVKNKIDILMISKLLGHTKLATTQHYLKDFYQEMEYQTMNDLFNDGKNTPNNTKEELIMGNTNFIDIEDDYPKKQGEYQVKVHTESGYRESIAKWTPEGFILIDDTLQQSEYIKSWK</sequence>
<dbReference type="InterPro" id="IPR011010">
    <property type="entry name" value="DNA_brk_join_enz"/>
</dbReference>
<dbReference type="SUPFAM" id="SSF56349">
    <property type="entry name" value="DNA breaking-rejoining enzymes"/>
    <property type="match status" value="1"/>
</dbReference>
<keyword evidence="4" id="KW-0233">DNA recombination</keyword>
<evidence type="ECO:0000256" key="2">
    <source>
        <dbReference type="ARBA" id="ARBA00022908"/>
    </source>
</evidence>
<comment type="caution">
    <text evidence="8">The sequence shown here is derived from an EMBL/GenBank/DDBJ whole genome shotgun (WGS) entry which is preliminary data.</text>
</comment>
<dbReference type="PROSITE" id="PS51900">
    <property type="entry name" value="CB"/>
    <property type="match status" value="1"/>
</dbReference>
<keyword evidence="9" id="KW-1185">Reference proteome</keyword>
<dbReference type="PROSITE" id="PS51898">
    <property type="entry name" value="TYR_RECOMBINASE"/>
    <property type="match status" value="1"/>
</dbReference>
<dbReference type="CDD" id="cd01185">
    <property type="entry name" value="INTN1_C_like"/>
    <property type="match status" value="1"/>
</dbReference>
<comment type="similarity">
    <text evidence="1">Belongs to the 'phage' integrase family.</text>
</comment>
<feature type="domain" description="Core-binding (CB)" evidence="7">
    <location>
        <begin position="99"/>
        <end position="177"/>
    </location>
</feature>
<dbReference type="InterPro" id="IPR035386">
    <property type="entry name" value="Arm-DNA-bind_5"/>
</dbReference>
<evidence type="ECO:0000256" key="5">
    <source>
        <dbReference type="PROSITE-ProRule" id="PRU01248"/>
    </source>
</evidence>
<protein>
    <submittedName>
        <fullName evidence="8">Site-specific integrase</fullName>
    </submittedName>
</protein>
<dbReference type="Pfam" id="PF00589">
    <property type="entry name" value="Phage_integrase"/>
    <property type="match status" value="1"/>
</dbReference>
<keyword evidence="2" id="KW-0229">DNA integration</keyword>
<evidence type="ECO:0000313" key="9">
    <source>
        <dbReference type="Proteomes" id="UP000621516"/>
    </source>
</evidence>
<dbReference type="InterPro" id="IPR025269">
    <property type="entry name" value="SAM-like_dom"/>
</dbReference>
<dbReference type="AlphaFoldDB" id="A0A8J6PSE6"/>
<feature type="domain" description="Tyr recombinase" evidence="6">
    <location>
        <begin position="200"/>
        <end position="391"/>
    </location>
</feature>
<dbReference type="Gene3D" id="1.10.150.130">
    <property type="match status" value="1"/>
</dbReference>
<dbReference type="GO" id="GO:0003677">
    <property type="term" value="F:DNA binding"/>
    <property type="evidence" value="ECO:0007669"/>
    <property type="project" value="UniProtKB-UniRule"/>
</dbReference>
<dbReference type="InterPro" id="IPR044068">
    <property type="entry name" value="CB"/>
</dbReference>
<gene>
    <name evidence="8" type="ORF">ICJ85_01425</name>
</gene>
<accession>A0A8J6PSE6</accession>
<evidence type="ECO:0000256" key="4">
    <source>
        <dbReference type="ARBA" id="ARBA00023172"/>
    </source>
</evidence>
<dbReference type="Gene3D" id="1.10.443.10">
    <property type="entry name" value="Intergrase catalytic core"/>
    <property type="match status" value="1"/>
</dbReference>
<reference evidence="8 9" key="1">
    <citation type="journal article" date="2018" name="J. Microbiol.">
        <title>Aestuariibaculum marinum sp. nov., a marine bacterium isolated from seawater in South Korea.</title>
        <authorList>
            <person name="Choi J."/>
            <person name="Lee D."/>
            <person name="Jang J.H."/>
            <person name="Cha S."/>
            <person name="Seo T."/>
        </authorList>
    </citation>
    <scope>NUCLEOTIDE SEQUENCE [LARGE SCALE GENOMIC DNA]</scope>
    <source>
        <strain evidence="8 9">IP7</strain>
    </source>
</reference>
<evidence type="ECO:0000313" key="8">
    <source>
        <dbReference type="EMBL" id="MBD0822668.1"/>
    </source>
</evidence>
<evidence type="ECO:0000256" key="1">
    <source>
        <dbReference type="ARBA" id="ARBA00008857"/>
    </source>
</evidence>